<dbReference type="Proteomes" id="UP000001058">
    <property type="component" value="Unassembled WGS sequence"/>
</dbReference>
<dbReference type="EMBL" id="GL378340">
    <property type="protein sequence ID" value="EFJ48378.1"/>
    <property type="molecule type" value="Genomic_DNA"/>
</dbReference>
<dbReference type="KEGG" id="vcn:VOLCADRAFT_90993"/>
<dbReference type="GeneID" id="9617827"/>
<evidence type="ECO:0000313" key="1">
    <source>
        <dbReference type="EMBL" id="EFJ48378.1"/>
    </source>
</evidence>
<gene>
    <name evidence="1" type="ORF">VOLCADRAFT_90993</name>
</gene>
<dbReference type="AlphaFoldDB" id="D8TVW8"/>
<proteinExistence type="predicted"/>
<accession>D8TVW8</accession>
<reference evidence="1 2" key="1">
    <citation type="journal article" date="2010" name="Science">
        <title>Genomic analysis of organismal complexity in the multicellular green alga Volvox carteri.</title>
        <authorList>
            <person name="Prochnik S.E."/>
            <person name="Umen J."/>
            <person name="Nedelcu A.M."/>
            <person name="Hallmann A."/>
            <person name="Miller S.M."/>
            <person name="Nishii I."/>
            <person name="Ferris P."/>
            <person name="Kuo A."/>
            <person name="Mitros T."/>
            <person name="Fritz-Laylin L.K."/>
            <person name="Hellsten U."/>
            <person name="Chapman J."/>
            <person name="Simakov O."/>
            <person name="Rensing S.A."/>
            <person name="Terry A."/>
            <person name="Pangilinan J."/>
            <person name="Kapitonov V."/>
            <person name="Jurka J."/>
            <person name="Salamov A."/>
            <person name="Shapiro H."/>
            <person name="Schmutz J."/>
            <person name="Grimwood J."/>
            <person name="Lindquist E."/>
            <person name="Lucas S."/>
            <person name="Grigoriev I.V."/>
            <person name="Schmitt R."/>
            <person name="Kirk D."/>
            <person name="Rokhsar D.S."/>
        </authorList>
    </citation>
    <scope>NUCLEOTIDE SEQUENCE [LARGE SCALE GENOMIC DNA]</scope>
    <source>
        <strain evidence="2">f. Nagariensis / Eve</strain>
    </source>
</reference>
<dbReference type="InParanoid" id="D8TVW8"/>
<sequence length="279" mass="29444">MSTINDNAPSTETVATIPGGAGGGLGAIGSSPPAGAAKMGAAVLETVVMNALEKVSEKHRRDDRAALEQADELHADFMANEQKVPRNVIGHRLQAFTGFHLGLQLIRSYLDAGCYERAAEWTDLLQLRTEIGMEVTHQLASEPCIGLTAADHCFNNIIGTRIPKGEKAEALVWKQKDWALRTAPAAEAAVADRAAAATGAAASVEVMSMVEVVMQSALIAAIAMAMAARKAAAARTSVLAVFRVSLPVLGNQVSIGNIGRIKPRIVFISMSFPFDQKSV</sequence>
<name>D8TVW8_VOLCA</name>
<organism evidence="2">
    <name type="scientific">Volvox carteri f. nagariensis</name>
    <dbReference type="NCBI Taxonomy" id="3068"/>
    <lineage>
        <taxon>Eukaryota</taxon>
        <taxon>Viridiplantae</taxon>
        <taxon>Chlorophyta</taxon>
        <taxon>core chlorophytes</taxon>
        <taxon>Chlorophyceae</taxon>
        <taxon>CS clade</taxon>
        <taxon>Chlamydomonadales</taxon>
        <taxon>Volvocaceae</taxon>
        <taxon>Volvox</taxon>
    </lineage>
</organism>
<keyword evidence="2" id="KW-1185">Reference proteome</keyword>
<protein>
    <submittedName>
        <fullName evidence="1">Uncharacterized protein</fullName>
    </submittedName>
</protein>
<evidence type="ECO:0000313" key="2">
    <source>
        <dbReference type="Proteomes" id="UP000001058"/>
    </source>
</evidence>
<dbReference type="RefSeq" id="XP_002950632.1">
    <property type="nucleotide sequence ID" value="XM_002950586.1"/>
</dbReference>